<sequence length="285" mass="31643">LYLKKYVMSDAKGRAIPDIVNVTLPLPGRFFNDVVSLLGTAKEQSIVETEDKGIDTTEIEGFREAAFGAANARLRLQGKFELNPWWDFHSCIRGGAAARCLFRIGDVVRAGKKEQMLIPDITPWDIRYVTSAVGEQGLDWAAYKTTRTKDAIEAEKWVIESGFTLTAKEAEVLDVWDTEHNEVWVAGDKVFEQPHDFGFCPVVIRYVVLGSMLADKDSLEHQGEGLFFLIRDAIPELERLLSIMQTLNLLSLKPPKFISVTPPPISSGVIEAGLITSSYSGASCF</sequence>
<dbReference type="EMBL" id="BART01023632">
    <property type="protein sequence ID" value="GAG94870.1"/>
    <property type="molecule type" value="Genomic_DNA"/>
</dbReference>
<feature type="non-terminal residue" evidence="1">
    <location>
        <position position="1"/>
    </location>
</feature>
<evidence type="ECO:0000313" key="1">
    <source>
        <dbReference type="EMBL" id="GAG94870.1"/>
    </source>
</evidence>
<organism evidence="1">
    <name type="scientific">marine sediment metagenome</name>
    <dbReference type="NCBI Taxonomy" id="412755"/>
    <lineage>
        <taxon>unclassified sequences</taxon>
        <taxon>metagenomes</taxon>
        <taxon>ecological metagenomes</taxon>
    </lineage>
</organism>
<gene>
    <name evidence="1" type="ORF">S01H4_42935</name>
</gene>
<reference evidence="1" key="1">
    <citation type="journal article" date="2014" name="Front. Microbiol.">
        <title>High frequency of phylogenetically diverse reductive dehalogenase-homologous genes in deep subseafloor sedimentary metagenomes.</title>
        <authorList>
            <person name="Kawai M."/>
            <person name="Futagami T."/>
            <person name="Toyoda A."/>
            <person name="Takaki Y."/>
            <person name="Nishi S."/>
            <person name="Hori S."/>
            <person name="Arai W."/>
            <person name="Tsubouchi T."/>
            <person name="Morono Y."/>
            <person name="Uchiyama I."/>
            <person name="Ito T."/>
            <person name="Fujiyama A."/>
            <person name="Inagaki F."/>
            <person name="Takami H."/>
        </authorList>
    </citation>
    <scope>NUCLEOTIDE SEQUENCE</scope>
    <source>
        <strain evidence="1">Expedition CK06-06</strain>
    </source>
</reference>
<proteinExistence type="predicted"/>
<name>X1BIK4_9ZZZZ</name>
<accession>X1BIK4</accession>
<feature type="non-terminal residue" evidence="1">
    <location>
        <position position="285"/>
    </location>
</feature>
<protein>
    <submittedName>
        <fullName evidence="1">Uncharacterized protein</fullName>
    </submittedName>
</protein>
<dbReference type="AlphaFoldDB" id="X1BIK4"/>
<comment type="caution">
    <text evidence="1">The sequence shown here is derived from an EMBL/GenBank/DDBJ whole genome shotgun (WGS) entry which is preliminary data.</text>
</comment>